<dbReference type="PANTHER" id="PTHR11008:SF41">
    <property type="entry name" value="RE70318P"/>
    <property type="match status" value="1"/>
</dbReference>
<dbReference type="SMART" id="SM00700">
    <property type="entry name" value="JHBP"/>
    <property type="match status" value="1"/>
</dbReference>
<dbReference type="RefSeq" id="XP_011631201.1">
    <property type="nucleotide sequence ID" value="XM_011632899.2"/>
</dbReference>
<gene>
    <name evidence="3" type="primary">LOC105423224</name>
</gene>
<feature type="signal peptide" evidence="1">
    <location>
        <begin position="1"/>
        <end position="17"/>
    </location>
</feature>
<dbReference type="PANTHER" id="PTHR11008">
    <property type="entry name" value="PROTEIN TAKEOUT-LIKE PROTEIN"/>
    <property type="match status" value="1"/>
</dbReference>
<dbReference type="AlphaFoldDB" id="A0A6I9VTI0"/>
<dbReference type="KEGG" id="pbar:105423224"/>
<evidence type="ECO:0000313" key="2">
    <source>
        <dbReference type="Proteomes" id="UP000504615"/>
    </source>
</evidence>
<dbReference type="OrthoDB" id="8185902at2759"/>
<sequence length="241" mass="27686">MIATLFAFAIVTAHVAAEIPSYIHVCGRKDPNYDQCITDNINNIKDKICSGMSEFNILPIEPIIIDKIIIYDTDNLKLSVKDIKINGFCDFVVNFVHTDSEKLHFNFDVLFKHLFMNATYDFDVRVLVSLANKGLIYIFSDNVSGKINLDLNVVTKDGKKYIYASKANTNLNIKTYDYKFDDSEKNMVELHKILSDTIKQNEKEIFDKIIPALEEKVSTIIIPLFNNITYSKYEELFPEEV</sequence>
<dbReference type="GeneID" id="105423224"/>
<dbReference type="InterPro" id="IPR010562">
    <property type="entry name" value="Haemolymph_juvenile_hormone-bd"/>
</dbReference>
<proteinExistence type="predicted"/>
<dbReference type="Proteomes" id="UP000504615">
    <property type="component" value="Unplaced"/>
</dbReference>
<evidence type="ECO:0000256" key="1">
    <source>
        <dbReference type="SAM" id="SignalP"/>
    </source>
</evidence>
<dbReference type="Gene3D" id="3.15.10.30">
    <property type="entry name" value="Haemolymph juvenile hormone binding protein"/>
    <property type="match status" value="1"/>
</dbReference>
<accession>A0A6I9VTI0</accession>
<dbReference type="InterPro" id="IPR038606">
    <property type="entry name" value="To_sf"/>
</dbReference>
<dbReference type="GO" id="GO:0005615">
    <property type="term" value="C:extracellular space"/>
    <property type="evidence" value="ECO:0007669"/>
    <property type="project" value="TreeGrafter"/>
</dbReference>
<reference evidence="3" key="1">
    <citation type="submission" date="2025-08" db="UniProtKB">
        <authorList>
            <consortium name="RefSeq"/>
        </authorList>
    </citation>
    <scope>IDENTIFICATION</scope>
</reference>
<dbReference type="Pfam" id="PF06585">
    <property type="entry name" value="JHBP"/>
    <property type="match status" value="1"/>
</dbReference>
<organism evidence="2 3">
    <name type="scientific">Pogonomyrmex barbatus</name>
    <name type="common">red harvester ant</name>
    <dbReference type="NCBI Taxonomy" id="144034"/>
    <lineage>
        <taxon>Eukaryota</taxon>
        <taxon>Metazoa</taxon>
        <taxon>Ecdysozoa</taxon>
        <taxon>Arthropoda</taxon>
        <taxon>Hexapoda</taxon>
        <taxon>Insecta</taxon>
        <taxon>Pterygota</taxon>
        <taxon>Neoptera</taxon>
        <taxon>Endopterygota</taxon>
        <taxon>Hymenoptera</taxon>
        <taxon>Apocrita</taxon>
        <taxon>Aculeata</taxon>
        <taxon>Formicoidea</taxon>
        <taxon>Formicidae</taxon>
        <taxon>Myrmicinae</taxon>
        <taxon>Pogonomyrmex</taxon>
    </lineage>
</organism>
<name>A0A6I9VTI0_9HYME</name>
<evidence type="ECO:0000313" key="3">
    <source>
        <dbReference type="RefSeq" id="XP_011631201.1"/>
    </source>
</evidence>
<keyword evidence="1" id="KW-0732">Signal</keyword>
<protein>
    <submittedName>
        <fullName evidence="3">Uncharacterized protein LOC105423224</fullName>
    </submittedName>
</protein>
<keyword evidence="2" id="KW-1185">Reference proteome</keyword>
<feature type="chain" id="PRO_5027012603" evidence="1">
    <location>
        <begin position="18"/>
        <end position="241"/>
    </location>
</feature>